<comment type="caution">
    <text evidence="1">The sequence shown here is derived from an EMBL/GenBank/DDBJ whole genome shotgun (WGS) entry which is preliminary data.</text>
</comment>
<proteinExistence type="predicted"/>
<name>A0A4Y2JKB7_ARAVE</name>
<sequence length="117" mass="13016">MICYPLSPNSLSHKTADTARGNHFAHQPGQLLSMNVAFRISFLQRGKKSMNVALRISFLQRGKKSMNAAFRISFLQREKNGFLSRSSDYVVGICKPSLSLRPEIICEPSALSSNLIS</sequence>
<reference evidence="1 2" key="1">
    <citation type="journal article" date="2019" name="Sci. Rep.">
        <title>Orb-weaving spider Araneus ventricosus genome elucidates the spidroin gene catalogue.</title>
        <authorList>
            <person name="Kono N."/>
            <person name="Nakamura H."/>
            <person name="Ohtoshi R."/>
            <person name="Moran D.A.P."/>
            <person name="Shinohara A."/>
            <person name="Yoshida Y."/>
            <person name="Fujiwara M."/>
            <person name="Mori M."/>
            <person name="Tomita M."/>
            <person name="Arakawa K."/>
        </authorList>
    </citation>
    <scope>NUCLEOTIDE SEQUENCE [LARGE SCALE GENOMIC DNA]</scope>
</reference>
<organism evidence="1 2">
    <name type="scientific">Araneus ventricosus</name>
    <name type="common">Orbweaver spider</name>
    <name type="synonym">Epeira ventricosa</name>
    <dbReference type="NCBI Taxonomy" id="182803"/>
    <lineage>
        <taxon>Eukaryota</taxon>
        <taxon>Metazoa</taxon>
        <taxon>Ecdysozoa</taxon>
        <taxon>Arthropoda</taxon>
        <taxon>Chelicerata</taxon>
        <taxon>Arachnida</taxon>
        <taxon>Araneae</taxon>
        <taxon>Araneomorphae</taxon>
        <taxon>Entelegynae</taxon>
        <taxon>Araneoidea</taxon>
        <taxon>Araneidae</taxon>
        <taxon>Araneus</taxon>
    </lineage>
</organism>
<protein>
    <submittedName>
        <fullName evidence="1">Uncharacterized protein</fullName>
    </submittedName>
</protein>
<accession>A0A4Y2JKB7</accession>
<dbReference type="Proteomes" id="UP000499080">
    <property type="component" value="Unassembled WGS sequence"/>
</dbReference>
<dbReference type="AlphaFoldDB" id="A0A4Y2JKB7"/>
<evidence type="ECO:0000313" key="2">
    <source>
        <dbReference type="Proteomes" id="UP000499080"/>
    </source>
</evidence>
<keyword evidence="2" id="KW-1185">Reference proteome</keyword>
<gene>
    <name evidence="1" type="ORF">AVEN_175920_1</name>
</gene>
<dbReference type="EMBL" id="BGPR01003614">
    <property type="protein sequence ID" value="GBM90377.1"/>
    <property type="molecule type" value="Genomic_DNA"/>
</dbReference>
<evidence type="ECO:0000313" key="1">
    <source>
        <dbReference type="EMBL" id="GBM90377.1"/>
    </source>
</evidence>